<gene>
    <name evidence="1" type="ORF">PPSIR1_17970</name>
</gene>
<name>A6GJ91_9BACT</name>
<dbReference type="EMBL" id="ABCS01000151">
    <property type="protein sequence ID" value="EDM74067.1"/>
    <property type="molecule type" value="Genomic_DNA"/>
</dbReference>
<dbReference type="STRING" id="391625.PPSIR1_17970"/>
<proteinExistence type="predicted"/>
<dbReference type="AlphaFoldDB" id="A6GJ91"/>
<dbReference type="Proteomes" id="UP000005801">
    <property type="component" value="Unassembled WGS sequence"/>
</dbReference>
<dbReference type="OrthoDB" id="5536552at2"/>
<protein>
    <submittedName>
        <fullName evidence="1">Uncharacterized protein</fullName>
    </submittedName>
</protein>
<comment type="caution">
    <text evidence="1">The sequence shown here is derived from an EMBL/GenBank/DDBJ whole genome shotgun (WGS) entry which is preliminary data.</text>
</comment>
<organism evidence="1 2">
    <name type="scientific">Plesiocystis pacifica SIR-1</name>
    <dbReference type="NCBI Taxonomy" id="391625"/>
    <lineage>
        <taxon>Bacteria</taxon>
        <taxon>Pseudomonadati</taxon>
        <taxon>Myxococcota</taxon>
        <taxon>Polyangia</taxon>
        <taxon>Nannocystales</taxon>
        <taxon>Nannocystaceae</taxon>
        <taxon>Plesiocystis</taxon>
    </lineage>
</organism>
<sequence length="136" mass="14514">MLAILGVPSVASATDDDNPDCEESVLALEIDTLTGEVFVLNGATGQPVLSDNDITLHLGSLSRVLVDVQLSDGEWQVDVTPDGEATEQHLTRGGAMRYVVEEGSDYVFEFAPIGQTNMVPIPPIVIRPDPPCPPED</sequence>
<dbReference type="RefSeq" id="WP_006976777.1">
    <property type="nucleotide sequence ID" value="NZ_ABCS01000151.1"/>
</dbReference>
<evidence type="ECO:0000313" key="2">
    <source>
        <dbReference type="Proteomes" id="UP000005801"/>
    </source>
</evidence>
<keyword evidence="2" id="KW-1185">Reference proteome</keyword>
<accession>A6GJ91</accession>
<evidence type="ECO:0000313" key="1">
    <source>
        <dbReference type="EMBL" id="EDM74067.1"/>
    </source>
</evidence>
<reference evidence="1 2" key="1">
    <citation type="submission" date="2007-06" db="EMBL/GenBank/DDBJ databases">
        <authorList>
            <person name="Shimkets L."/>
            <person name="Ferriera S."/>
            <person name="Johnson J."/>
            <person name="Kravitz S."/>
            <person name="Beeson K."/>
            <person name="Sutton G."/>
            <person name="Rogers Y.-H."/>
            <person name="Friedman R."/>
            <person name="Frazier M."/>
            <person name="Venter J.C."/>
        </authorList>
    </citation>
    <scope>NUCLEOTIDE SEQUENCE [LARGE SCALE GENOMIC DNA]</scope>
    <source>
        <strain evidence="1 2">SIR-1</strain>
    </source>
</reference>